<dbReference type="STRING" id="1081102.A0A167MHT4"/>
<dbReference type="InterPro" id="IPR023631">
    <property type="entry name" value="Amidase_dom"/>
</dbReference>
<feature type="domain" description="Amidase" evidence="3">
    <location>
        <begin position="72"/>
        <end position="372"/>
    </location>
</feature>
<dbReference type="AlphaFoldDB" id="A0A167MHT4"/>
<evidence type="ECO:0000256" key="2">
    <source>
        <dbReference type="ARBA" id="ARBA00022801"/>
    </source>
</evidence>
<dbReference type="GO" id="GO:0016787">
    <property type="term" value="F:hydrolase activity"/>
    <property type="evidence" value="ECO:0007669"/>
    <property type="project" value="UniProtKB-KW"/>
</dbReference>
<dbReference type="Proteomes" id="UP000076874">
    <property type="component" value="Unassembled WGS sequence"/>
</dbReference>
<keyword evidence="2" id="KW-0378">Hydrolase</keyword>
<evidence type="ECO:0000259" key="3">
    <source>
        <dbReference type="Pfam" id="PF01425"/>
    </source>
</evidence>
<organism evidence="4 5">
    <name type="scientific">Niveomyces insectorum RCEF 264</name>
    <dbReference type="NCBI Taxonomy" id="1081102"/>
    <lineage>
        <taxon>Eukaryota</taxon>
        <taxon>Fungi</taxon>
        <taxon>Dikarya</taxon>
        <taxon>Ascomycota</taxon>
        <taxon>Pezizomycotina</taxon>
        <taxon>Sordariomycetes</taxon>
        <taxon>Hypocreomycetidae</taxon>
        <taxon>Hypocreales</taxon>
        <taxon>Cordycipitaceae</taxon>
        <taxon>Niveomyces</taxon>
    </lineage>
</organism>
<dbReference type="OrthoDB" id="6428749at2759"/>
<sequence length="386" mass="42023">MAEPAYLEISRRKLRERDNKIPTAWRVIVPDNDDLRDLPRQSSVLSERELAITESYDSVALLEALQKGQYSSVERAAIAQQALNCLTEILFDEALERAANLDDYWHKTGKTVGPLHGLPIALKDSINVAGVDSTIGMAAFAFHPVQENSIIVDMLLKLGAIVYVKTNVPQSMMTPDTENFVFGRSRNPRSKHLTAAGSSGGLGALLGMRGALMGIGTDQGGSVRIPAYCNGVYALKPSSGRLPYHRLRGYLTGGAEAIGVLCVNGVMAVSMRDCNCLLRSVTEAEPWLYDPGCSYLPWEALPLPTTPLVFGVIFEDHETTLLPPLKRIMEEACSKLRAVGHEVIEIEFYKCAELAKNAIGHFKLEGGKVIASKRGLSCSSDVVGSY</sequence>
<reference evidence="4 5" key="1">
    <citation type="journal article" date="2016" name="Genome Biol. Evol.">
        <title>Divergent and convergent evolution of fungal pathogenicity.</title>
        <authorList>
            <person name="Shang Y."/>
            <person name="Xiao G."/>
            <person name="Zheng P."/>
            <person name="Cen K."/>
            <person name="Zhan S."/>
            <person name="Wang C."/>
        </authorList>
    </citation>
    <scope>NUCLEOTIDE SEQUENCE [LARGE SCALE GENOMIC DNA]</scope>
    <source>
        <strain evidence="4 5">RCEF 264</strain>
    </source>
</reference>
<proteinExistence type="inferred from homology"/>
<dbReference type="InterPro" id="IPR036928">
    <property type="entry name" value="AS_sf"/>
</dbReference>
<dbReference type="PANTHER" id="PTHR46072:SF6">
    <property type="entry name" value="AMIDASE, PUTATIVE (AFU_ORTHOLOGUE AFUA_1G14530)-RELATED"/>
    <property type="match status" value="1"/>
</dbReference>
<comment type="similarity">
    <text evidence="1">Belongs to the amidase family.</text>
</comment>
<keyword evidence="5" id="KW-1185">Reference proteome</keyword>
<evidence type="ECO:0000256" key="1">
    <source>
        <dbReference type="ARBA" id="ARBA00009199"/>
    </source>
</evidence>
<evidence type="ECO:0000313" key="5">
    <source>
        <dbReference type="Proteomes" id="UP000076874"/>
    </source>
</evidence>
<dbReference type="EMBL" id="AZHD01000024">
    <property type="protein sequence ID" value="OAA54374.1"/>
    <property type="molecule type" value="Genomic_DNA"/>
</dbReference>
<protein>
    <submittedName>
        <fullName evidence="4">Amidase</fullName>
    </submittedName>
</protein>
<dbReference type="SUPFAM" id="SSF75304">
    <property type="entry name" value="Amidase signature (AS) enzymes"/>
    <property type="match status" value="1"/>
</dbReference>
<gene>
    <name evidence="4" type="ORF">SPI_08993</name>
</gene>
<comment type="caution">
    <text evidence="4">The sequence shown here is derived from an EMBL/GenBank/DDBJ whole genome shotgun (WGS) entry which is preliminary data.</text>
</comment>
<dbReference type="PANTHER" id="PTHR46072">
    <property type="entry name" value="AMIDASE-RELATED-RELATED"/>
    <property type="match status" value="1"/>
</dbReference>
<name>A0A167MHT4_9HYPO</name>
<dbReference type="Pfam" id="PF01425">
    <property type="entry name" value="Amidase"/>
    <property type="match status" value="1"/>
</dbReference>
<evidence type="ECO:0000313" key="4">
    <source>
        <dbReference type="EMBL" id="OAA54374.1"/>
    </source>
</evidence>
<accession>A0A167MHT4</accession>
<dbReference type="Gene3D" id="3.90.1300.10">
    <property type="entry name" value="Amidase signature (AS) domain"/>
    <property type="match status" value="1"/>
</dbReference>